<sequence>MKEGDQTQGLSLSIRRLVLGHHHHHCRRVHHSLGLRLPTIWHLSPLGFVMPIAVDRAMAVDVLLRKTLHYSVQPGLSV</sequence>
<name>A0ABY2H1T9_9HYPO</name>
<evidence type="ECO:0000313" key="2">
    <source>
        <dbReference type="Proteomes" id="UP001642720"/>
    </source>
</evidence>
<dbReference type="EMBL" id="PPTA01000008">
    <property type="protein sequence ID" value="TFB01909.1"/>
    <property type="molecule type" value="Genomic_DNA"/>
</dbReference>
<accession>A0ABY2H1T9</accession>
<dbReference type="GeneID" id="300578027"/>
<organism evidence="1 2">
    <name type="scientific">Trichoderma ghanense</name>
    <dbReference type="NCBI Taxonomy" id="65468"/>
    <lineage>
        <taxon>Eukaryota</taxon>
        <taxon>Fungi</taxon>
        <taxon>Dikarya</taxon>
        <taxon>Ascomycota</taxon>
        <taxon>Pezizomycotina</taxon>
        <taxon>Sordariomycetes</taxon>
        <taxon>Hypocreomycetidae</taxon>
        <taxon>Hypocreales</taxon>
        <taxon>Hypocreaceae</taxon>
        <taxon>Trichoderma</taxon>
    </lineage>
</organism>
<dbReference type="Proteomes" id="UP001642720">
    <property type="component" value="Unassembled WGS sequence"/>
</dbReference>
<protein>
    <submittedName>
        <fullName evidence="1">Uncharacterized protein</fullName>
    </submittedName>
</protein>
<gene>
    <name evidence="1" type="ORF">CCMA1212_006349</name>
</gene>
<proteinExistence type="predicted"/>
<evidence type="ECO:0000313" key="1">
    <source>
        <dbReference type="EMBL" id="TFB01909.1"/>
    </source>
</evidence>
<keyword evidence="2" id="KW-1185">Reference proteome</keyword>
<dbReference type="RefSeq" id="XP_073558110.1">
    <property type="nucleotide sequence ID" value="XM_073703577.1"/>
</dbReference>
<reference evidence="1 2" key="1">
    <citation type="submission" date="2018-01" db="EMBL/GenBank/DDBJ databases">
        <title>Genome characterization of the sugarcane-associated fungus Trichoderma ghanense CCMA-1212 and their application in lignocelulose bioconversion.</title>
        <authorList>
            <person name="Steindorff A.S."/>
            <person name="Mendes T.D."/>
            <person name="Vilela E.S.D."/>
            <person name="Rodrigues D.S."/>
            <person name="Formighieri E.F."/>
            <person name="Melo I.S."/>
            <person name="Favaro L.C.L."/>
        </authorList>
    </citation>
    <scope>NUCLEOTIDE SEQUENCE [LARGE SCALE GENOMIC DNA]</scope>
    <source>
        <strain evidence="1 2">CCMA-1212</strain>
    </source>
</reference>
<comment type="caution">
    <text evidence="1">The sequence shown here is derived from an EMBL/GenBank/DDBJ whole genome shotgun (WGS) entry which is preliminary data.</text>
</comment>